<feature type="signal peptide" evidence="1">
    <location>
        <begin position="1"/>
        <end position="20"/>
    </location>
</feature>
<feature type="chain" id="PRO_5046816345" description="DUF3575 domain-containing protein" evidence="1">
    <location>
        <begin position="21"/>
        <end position="172"/>
    </location>
</feature>
<keyword evidence="1" id="KW-0732">Signal</keyword>
<organism evidence="2 3">
    <name type="scientific">Sphingobacterium faecale</name>
    <dbReference type="NCBI Taxonomy" id="2803775"/>
    <lineage>
        <taxon>Bacteria</taxon>
        <taxon>Pseudomonadati</taxon>
        <taxon>Bacteroidota</taxon>
        <taxon>Sphingobacteriia</taxon>
        <taxon>Sphingobacteriales</taxon>
        <taxon>Sphingobacteriaceae</taxon>
        <taxon>Sphingobacterium</taxon>
    </lineage>
</organism>
<name>A0ABS1R6P3_9SPHI</name>
<evidence type="ECO:0000256" key="1">
    <source>
        <dbReference type="SAM" id="SignalP"/>
    </source>
</evidence>
<evidence type="ECO:0000313" key="2">
    <source>
        <dbReference type="EMBL" id="MBL1409672.1"/>
    </source>
</evidence>
<protein>
    <recommendedName>
        <fullName evidence="4">DUF3575 domain-containing protein</fullName>
    </recommendedName>
</protein>
<reference evidence="2 3" key="1">
    <citation type="submission" date="2021-01" db="EMBL/GenBank/DDBJ databases">
        <title>C459-1 draft genome sequence.</title>
        <authorList>
            <person name="Zhang X.-F."/>
        </authorList>
    </citation>
    <scope>NUCLEOTIDE SEQUENCE [LARGE SCALE GENOMIC DNA]</scope>
    <source>
        <strain evidence="3">C459-1</strain>
    </source>
</reference>
<comment type="caution">
    <text evidence="2">The sequence shown here is derived from an EMBL/GenBank/DDBJ whole genome shotgun (WGS) entry which is preliminary data.</text>
</comment>
<gene>
    <name evidence="2" type="ORF">JKG61_13000</name>
</gene>
<proteinExistence type="predicted"/>
<sequence length="172" mass="19468">MKGLFITLKILILSTLVSNAQINYSGRFETGYQHYLFRTLTVDPSPNWKGYNLDKKQNAFSLTSVNGLTFNDTKLFTGIGLGYLNFESISGVSIFGDFEYLTSKSRMTPLFHLKLGYNHIWNQYEGGKGTMLTEFGLGLNCKLNEKFGVHIKSGIHIVQQSFLIPITLGFRY</sequence>
<evidence type="ECO:0008006" key="4">
    <source>
        <dbReference type="Google" id="ProtNLM"/>
    </source>
</evidence>
<accession>A0ABS1R6P3</accession>
<keyword evidence="3" id="KW-1185">Reference proteome</keyword>
<dbReference type="RefSeq" id="WP_202103415.1">
    <property type="nucleotide sequence ID" value="NZ_JAERTY010000007.1"/>
</dbReference>
<dbReference type="EMBL" id="JAERTY010000007">
    <property type="protein sequence ID" value="MBL1409672.1"/>
    <property type="molecule type" value="Genomic_DNA"/>
</dbReference>
<dbReference type="Proteomes" id="UP000625283">
    <property type="component" value="Unassembled WGS sequence"/>
</dbReference>
<evidence type="ECO:0000313" key="3">
    <source>
        <dbReference type="Proteomes" id="UP000625283"/>
    </source>
</evidence>